<dbReference type="Pfam" id="PF08818">
    <property type="entry name" value="DUF1801"/>
    <property type="match status" value="1"/>
</dbReference>
<reference evidence="3" key="1">
    <citation type="submission" date="2012-06" db="EMBL/GenBank/DDBJ databases">
        <title>The complete genome of Belliella baltica DSM 15883.</title>
        <authorList>
            <person name="Lucas S."/>
            <person name="Copeland A."/>
            <person name="Lapidus A."/>
            <person name="Goodwin L."/>
            <person name="Pitluck S."/>
            <person name="Peters L."/>
            <person name="Mikhailova N."/>
            <person name="Davenport K."/>
            <person name="Kyrpides N."/>
            <person name="Mavromatis K."/>
            <person name="Pagani I."/>
            <person name="Ivanova N."/>
            <person name="Ovchinnikova G."/>
            <person name="Zeytun A."/>
            <person name="Detter J.C."/>
            <person name="Han C."/>
            <person name="Land M."/>
            <person name="Hauser L."/>
            <person name="Markowitz V."/>
            <person name="Cheng J.-F."/>
            <person name="Hugenholtz P."/>
            <person name="Woyke T."/>
            <person name="Wu D."/>
            <person name="Tindall B."/>
            <person name="Pomrenke H."/>
            <person name="Brambilla E."/>
            <person name="Klenk H.-P."/>
            <person name="Eisen J.A."/>
        </authorList>
    </citation>
    <scope>NUCLEOTIDE SEQUENCE [LARGE SCALE GENOMIC DNA]</scope>
    <source>
        <strain evidence="3">DSM 15883 / CIP 108006 / LMG 21964 / BA134</strain>
    </source>
</reference>
<evidence type="ECO:0000313" key="2">
    <source>
        <dbReference type="EMBL" id="AFL86024.1"/>
    </source>
</evidence>
<feature type="domain" description="YdhG-like" evidence="1">
    <location>
        <begin position="7"/>
        <end position="104"/>
    </location>
</feature>
<dbReference type="eggNOG" id="COG4430">
    <property type="taxonomic scope" value="Bacteria"/>
</dbReference>
<accession>I3Z9V6</accession>
<evidence type="ECO:0000259" key="1">
    <source>
        <dbReference type="Pfam" id="PF08818"/>
    </source>
</evidence>
<dbReference type="OrthoDB" id="9800461at2"/>
<organism evidence="2 3">
    <name type="scientific">Belliella baltica (strain DSM 15883 / CIP 108006 / LMG 21964 / BA134)</name>
    <dbReference type="NCBI Taxonomy" id="866536"/>
    <lineage>
        <taxon>Bacteria</taxon>
        <taxon>Pseudomonadati</taxon>
        <taxon>Bacteroidota</taxon>
        <taxon>Cytophagia</taxon>
        <taxon>Cytophagales</taxon>
        <taxon>Cyclobacteriaceae</taxon>
        <taxon>Belliella</taxon>
    </lineage>
</organism>
<dbReference type="HOGENOM" id="CLU_116201_0_0_10"/>
<dbReference type="AlphaFoldDB" id="I3Z9V6"/>
<dbReference type="Pfam" id="PF13376">
    <property type="entry name" value="OmdA"/>
    <property type="match status" value="1"/>
</dbReference>
<dbReference type="SUPFAM" id="SSF159888">
    <property type="entry name" value="YdhG-like"/>
    <property type="match status" value="1"/>
</dbReference>
<dbReference type="KEGG" id="bbd:Belba_3524"/>
<dbReference type="PATRIC" id="fig|866536.3.peg.3647"/>
<proteinExistence type="predicted"/>
<keyword evidence="3" id="KW-1185">Reference proteome</keyword>
<gene>
    <name evidence="2" type="ordered locus">Belba_3524</name>
</gene>
<dbReference type="STRING" id="866536.Belba_3524"/>
<dbReference type="EMBL" id="CP003281">
    <property type="protein sequence ID" value="AFL86024.1"/>
    <property type="molecule type" value="Genomic_DNA"/>
</dbReference>
<name>I3Z9V6_BELBD</name>
<dbReference type="RefSeq" id="WP_014773958.1">
    <property type="nucleotide sequence ID" value="NC_018010.1"/>
</dbReference>
<dbReference type="Proteomes" id="UP000006050">
    <property type="component" value="Chromosome"/>
</dbReference>
<protein>
    <recommendedName>
        <fullName evidence="1">YdhG-like domain-containing protein</fullName>
    </recommendedName>
</protein>
<sequence length="188" mass="21765">MSKDNKWKEELDLLKSIVEQKTTLQHTIKWGIDVYTFKGHNIIGICGFKNYFGIWFYNGVFLKDPKNVFINAQEGKTKALRQWRLNSMEEIDEKTLISYIEEAIDNEKQGKRWVAEKIDNIEITGVLADALSGNDELEAAFEKLSLSKQKEYADYIIEAKREATQISRLEKIKPLIIAGKGLNDQYKK</sequence>
<dbReference type="Gene3D" id="3.90.1150.200">
    <property type="match status" value="1"/>
</dbReference>
<dbReference type="InterPro" id="IPR014922">
    <property type="entry name" value="YdhG-like"/>
</dbReference>
<evidence type="ECO:0000313" key="3">
    <source>
        <dbReference type="Proteomes" id="UP000006050"/>
    </source>
</evidence>